<organism evidence="1 2">
    <name type="scientific">Vespula vulgaris</name>
    <name type="common">Yellow jacket</name>
    <name type="synonym">Wasp</name>
    <dbReference type="NCBI Taxonomy" id="7454"/>
    <lineage>
        <taxon>Eukaryota</taxon>
        <taxon>Metazoa</taxon>
        <taxon>Ecdysozoa</taxon>
        <taxon>Arthropoda</taxon>
        <taxon>Hexapoda</taxon>
        <taxon>Insecta</taxon>
        <taxon>Pterygota</taxon>
        <taxon>Neoptera</taxon>
        <taxon>Endopterygota</taxon>
        <taxon>Hymenoptera</taxon>
        <taxon>Apocrita</taxon>
        <taxon>Aculeata</taxon>
        <taxon>Vespoidea</taxon>
        <taxon>Vespidae</taxon>
        <taxon>Vespinae</taxon>
        <taxon>Vespula</taxon>
    </lineage>
</organism>
<dbReference type="Proteomes" id="UP000614350">
    <property type="component" value="Unassembled WGS sequence"/>
</dbReference>
<keyword evidence="2" id="KW-1185">Reference proteome</keyword>
<dbReference type="AlphaFoldDB" id="A0A834NC66"/>
<proteinExistence type="predicted"/>
<evidence type="ECO:0000313" key="2">
    <source>
        <dbReference type="Proteomes" id="UP000614350"/>
    </source>
</evidence>
<comment type="caution">
    <text evidence="1">The sequence shown here is derived from an EMBL/GenBank/DDBJ whole genome shotgun (WGS) entry which is preliminary data.</text>
</comment>
<evidence type="ECO:0000313" key="1">
    <source>
        <dbReference type="EMBL" id="KAF7404655.1"/>
    </source>
</evidence>
<dbReference type="EMBL" id="JACSEA010000003">
    <property type="protein sequence ID" value="KAF7404655.1"/>
    <property type="molecule type" value="Genomic_DNA"/>
</dbReference>
<accession>A0A834NC66</accession>
<gene>
    <name evidence="1" type="ORF">HZH66_003561</name>
</gene>
<reference evidence="1" key="1">
    <citation type="journal article" date="2020" name="G3 (Bethesda)">
        <title>High-Quality Assemblies for Three Invasive Social Wasps from the &lt;i&gt;Vespula&lt;/i&gt; Genus.</title>
        <authorList>
            <person name="Harrop T.W.R."/>
            <person name="Guhlin J."/>
            <person name="McLaughlin G.M."/>
            <person name="Permina E."/>
            <person name="Stockwell P."/>
            <person name="Gilligan J."/>
            <person name="Le Lec M.F."/>
            <person name="Gruber M.A.M."/>
            <person name="Quinn O."/>
            <person name="Lovegrove M."/>
            <person name="Duncan E.J."/>
            <person name="Remnant E.J."/>
            <person name="Van Eeckhoven J."/>
            <person name="Graham B."/>
            <person name="Knapp R.A."/>
            <person name="Langford K.W."/>
            <person name="Kronenberg Z."/>
            <person name="Press M.O."/>
            <person name="Eacker S.M."/>
            <person name="Wilson-Rankin E.E."/>
            <person name="Purcell J."/>
            <person name="Lester P.J."/>
            <person name="Dearden P.K."/>
        </authorList>
    </citation>
    <scope>NUCLEOTIDE SEQUENCE</scope>
    <source>
        <strain evidence="1">Marl-1</strain>
    </source>
</reference>
<name>A0A834NC66_VESVU</name>
<sequence>MVGEVATGAFKRPIERLASGGSISPPICPTLPTKYGPIDPKAVLPTTFRKSHYVVLISEILICKNFFLMLHKSPYHGSCWTDPGEEDMDEEGTDRGEQDMCVEEATTAFQRSKEHPATWGSLEGYWSGLFSMMGPSHLSNWSYIAGENMGV</sequence>
<protein>
    <submittedName>
        <fullName evidence="1">Uncharacterized protein</fullName>
    </submittedName>
</protein>